<evidence type="ECO:0000256" key="7">
    <source>
        <dbReference type="RuleBase" id="RU003879"/>
    </source>
</evidence>
<evidence type="ECO:0000256" key="1">
    <source>
        <dbReference type="ARBA" id="ARBA00004162"/>
    </source>
</evidence>
<keyword evidence="7" id="KW-0813">Transport</keyword>
<comment type="subcellular location">
    <subcellularLocation>
        <location evidence="1">Cell membrane</location>
        <topology evidence="1">Single-pass membrane protein</topology>
    </subcellularLocation>
    <subcellularLocation>
        <location evidence="7">Cell membrane</location>
        <topology evidence="7">Single-pass type II membrane protein</topology>
    </subcellularLocation>
</comment>
<keyword evidence="5 8" id="KW-1133">Transmembrane helix</keyword>
<comment type="similarity">
    <text evidence="2 7">Belongs to the ExbD/TolR family.</text>
</comment>
<proteinExistence type="inferred from homology"/>
<evidence type="ECO:0000256" key="6">
    <source>
        <dbReference type="ARBA" id="ARBA00023136"/>
    </source>
</evidence>
<dbReference type="PANTHER" id="PTHR30558:SF7">
    <property type="entry name" value="TOL-PAL SYSTEM PROTEIN TOLR"/>
    <property type="match status" value="1"/>
</dbReference>
<dbReference type="Pfam" id="PF02472">
    <property type="entry name" value="ExbD"/>
    <property type="match status" value="1"/>
</dbReference>
<evidence type="ECO:0000256" key="4">
    <source>
        <dbReference type="ARBA" id="ARBA00022692"/>
    </source>
</evidence>
<dbReference type="InterPro" id="IPR003400">
    <property type="entry name" value="ExbD"/>
</dbReference>
<keyword evidence="3" id="KW-1003">Cell membrane</keyword>
<evidence type="ECO:0000256" key="5">
    <source>
        <dbReference type="ARBA" id="ARBA00022989"/>
    </source>
</evidence>
<keyword evidence="6 8" id="KW-0472">Membrane</keyword>
<dbReference type="RefSeq" id="WP_278015049.1">
    <property type="nucleotide sequence ID" value="NZ_CP121106.1"/>
</dbReference>
<organism evidence="9 10">
    <name type="scientific">Altererythrobacter arenosus</name>
    <dbReference type="NCBI Taxonomy" id="3032592"/>
    <lineage>
        <taxon>Bacteria</taxon>
        <taxon>Pseudomonadati</taxon>
        <taxon>Pseudomonadota</taxon>
        <taxon>Alphaproteobacteria</taxon>
        <taxon>Sphingomonadales</taxon>
        <taxon>Erythrobacteraceae</taxon>
        <taxon>Altererythrobacter</taxon>
    </lineage>
</organism>
<evidence type="ECO:0000256" key="2">
    <source>
        <dbReference type="ARBA" id="ARBA00005811"/>
    </source>
</evidence>
<evidence type="ECO:0000313" key="10">
    <source>
        <dbReference type="Proteomes" id="UP001215827"/>
    </source>
</evidence>
<evidence type="ECO:0000256" key="8">
    <source>
        <dbReference type="SAM" id="Phobius"/>
    </source>
</evidence>
<evidence type="ECO:0000313" key="9">
    <source>
        <dbReference type="EMBL" id="WFL76283.1"/>
    </source>
</evidence>
<protein>
    <submittedName>
        <fullName evidence="9">Biopolymer transporter ExbD</fullName>
    </submittedName>
</protein>
<dbReference type="Gene3D" id="3.30.420.270">
    <property type="match status" value="1"/>
</dbReference>
<evidence type="ECO:0000256" key="3">
    <source>
        <dbReference type="ARBA" id="ARBA00022475"/>
    </source>
</evidence>
<dbReference type="EMBL" id="CP121106">
    <property type="protein sequence ID" value="WFL76283.1"/>
    <property type="molecule type" value="Genomic_DNA"/>
</dbReference>
<feature type="transmembrane region" description="Helical" evidence="8">
    <location>
        <begin position="21"/>
        <end position="46"/>
    </location>
</feature>
<sequence>MAMGIAQVGGRTRRSRRAPMAEINVTPFVDVMLVLLIIFMVTAPLLTSGVPIELPDSRANPIDQTPDQVTISIDSEGYVFIDDTRVPVGGLPEALERLDRGGDGNGPIIVLRGDRALDYGRVMAVMGELNRAGFNSISLVTNSGARQPAVSSGSDAEE</sequence>
<reference evidence="9 10" key="1">
    <citation type="submission" date="2023-03" db="EMBL/GenBank/DDBJ databases">
        <title>Altererythrobacter sp. CAU 1644 isolated from sand.</title>
        <authorList>
            <person name="Kim W."/>
        </authorList>
    </citation>
    <scope>NUCLEOTIDE SEQUENCE [LARGE SCALE GENOMIC DNA]</scope>
    <source>
        <strain evidence="9 10">CAU 1644</strain>
    </source>
</reference>
<gene>
    <name evidence="9" type="ORF">P7228_09760</name>
</gene>
<keyword evidence="4 7" id="KW-0812">Transmembrane</keyword>
<name>A0ABY8FMQ3_9SPHN</name>
<dbReference type="PANTHER" id="PTHR30558">
    <property type="entry name" value="EXBD MEMBRANE COMPONENT OF PMF-DRIVEN MACROMOLECULE IMPORT SYSTEM"/>
    <property type="match status" value="1"/>
</dbReference>
<keyword evidence="10" id="KW-1185">Reference proteome</keyword>
<keyword evidence="7" id="KW-0653">Protein transport</keyword>
<accession>A0ABY8FMQ3</accession>
<dbReference type="Proteomes" id="UP001215827">
    <property type="component" value="Chromosome"/>
</dbReference>